<keyword evidence="5 7" id="KW-1133">Transmembrane helix</keyword>
<dbReference type="PANTHER" id="PTHR30589:SF0">
    <property type="entry name" value="PHOSPHATIDYLGLYCEROL--PROLIPOPROTEIN DIACYLGLYCERYL TRANSFERASE"/>
    <property type="match status" value="1"/>
</dbReference>
<dbReference type="InterPro" id="IPR001640">
    <property type="entry name" value="Lgt"/>
</dbReference>
<evidence type="ECO:0000256" key="3">
    <source>
        <dbReference type="ARBA" id="ARBA00022679"/>
    </source>
</evidence>
<evidence type="ECO:0000256" key="1">
    <source>
        <dbReference type="ARBA" id="ARBA00007150"/>
    </source>
</evidence>
<dbReference type="AlphaFoldDB" id="A0A926E657"/>
<dbReference type="Pfam" id="PF01790">
    <property type="entry name" value="LGT"/>
    <property type="match status" value="1"/>
</dbReference>
<name>A0A926E657_9FIRM</name>
<feature type="transmembrane region" description="Helical" evidence="7">
    <location>
        <begin position="86"/>
        <end position="109"/>
    </location>
</feature>
<feature type="transmembrane region" description="Helical" evidence="7">
    <location>
        <begin position="121"/>
        <end position="150"/>
    </location>
</feature>
<evidence type="ECO:0000256" key="5">
    <source>
        <dbReference type="ARBA" id="ARBA00022989"/>
    </source>
</evidence>
<dbReference type="GO" id="GO:0005886">
    <property type="term" value="C:plasma membrane"/>
    <property type="evidence" value="ECO:0007669"/>
    <property type="project" value="InterPro"/>
</dbReference>
<dbReference type="GO" id="GO:0008961">
    <property type="term" value="F:phosphatidylglycerol-prolipoprotein diacylglyceryl transferase activity"/>
    <property type="evidence" value="ECO:0007669"/>
    <property type="project" value="InterPro"/>
</dbReference>
<evidence type="ECO:0000256" key="2">
    <source>
        <dbReference type="ARBA" id="ARBA00022475"/>
    </source>
</evidence>
<dbReference type="PANTHER" id="PTHR30589">
    <property type="entry name" value="PROLIPOPROTEIN DIACYLGLYCERYL TRANSFERASE"/>
    <property type="match status" value="1"/>
</dbReference>
<comment type="similarity">
    <text evidence="1">Belongs to the Lgt family.</text>
</comment>
<evidence type="ECO:0000256" key="7">
    <source>
        <dbReference type="SAM" id="Phobius"/>
    </source>
</evidence>
<comment type="caution">
    <text evidence="8">The sequence shown here is derived from an EMBL/GenBank/DDBJ whole genome shotgun (WGS) entry which is preliminary data.</text>
</comment>
<evidence type="ECO:0000256" key="4">
    <source>
        <dbReference type="ARBA" id="ARBA00022692"/>
    </source>
</evidence>
<proteinExistence type="inferred from homology"/>
<dbReference type="GO" id="GO:0042158">
    <property type="term" value="P:lipoprotein biosynthetic process"/>
    <property type="evidence" value="ECO:0007669"/>
    <property type="project" value="InterPro"/>
</dbReference>
<gene>
    <name evidence="8" type="ORF">H8692_07335</name>
</gene>
<feature type="transmembrane region" description="Helical" evidence="7">
    <location>
        <begin position="203"/>
        <end position="222"/>
    </location>
</feature>
<dbReference type="EMBL" id="JACRTA010000002">
    <property type="protein sequence ID" value="MBC8568565.1"/>
    <property type="molecule type" value="Genomic_DNA"/>
</dbReference>
<evidence type="ECO:0000313" key="8">
    <source>
        <dbReference type="EMBL" id="MBC8568565.1"/>
    </source>
</evidence>
<keyword evidence="9" id="KW-1185">Reference proteome</keyword>
<feature type="transmembrane region" description="Helical" evidence="7">
    <location>
        <begin position="234"/>
        <end position="252"/>
    </location>
</feature>
<evidence type="ECO:0000256" key="6">
    <source>
        <dbReference type="ARBA" id="ARBA00023136"/>
    </source>
</evidence>
<dbReference type="Proteomes" id="UP000610862">
    <property type="component" value="Unassembled WGS sequence"/>
</dbReference>
<keyword evidence="2" id="KW-1003">Cell membrane</keyword>
<feature type="transmembrane region" description="Helical" evidence="7">
    <location>
        <begin position="44"/>
        <end position="66"/>
    </location>
</feature>
<keyword evidence="4 7" id="KW-0812">Transmembrane</keyword>
<protein>
    <submittedName>
        <fullName evidence="8">Prolipoprotein diacylglyceryl transferase</fullName>
    </submittedName>
</protein>
<sequence length="270" mass="29790">MISEIVILGREIPVYGLIGILGVCLALAYALFSCKKFALDRDDTVYIFIFAAIGAVIGAKILYLMVSSGEIYKDISSGDMPLTLIFIKYASGGMVFYGGLLGALAAGWYTAGRYKKNIIDFLPVLVPGFALAHGIARLGCLMVGCCYGIEISCPLSIIYNSSQIAPNNVSLFPVQGIEFVGEMIIFFILVYISRRIRHRITVLYIYILMYAPMRFCLEFFRGDAARGSVLMFSVSQWISLILVAAVLVMIYISQRKVPAERNVTDDKKSS</sequence>
<accession>A0A926E657</accession>
<dbReference type="RefSeq" id="WP_177268827.1">
    <property type="nucleotide sequence ID" value="NZ_JACRTA010000002.1"/>
</dbReference>
<evidence type="ECO:0000313" key="9">
    <source>
        <dbReference type="Proteomes" id="UP000610862"/>
    </source>
</evidence>
<feature type="transmembrane region" description="Helical" evidence="7">
    <location>
        <begin position="12"/>
        <end position="32"/>
    </location>
</feature>
<reference evidence="8" key="1">
    <citation type="submission" date="2020-08" db="EMBL/GenBank/DDBJ databases">
        <title>Genome public.</title>
        <authorList>
            <person name="Liu C."/>
            <person name="Sun Q."/>
        </authorList>
    </citation>
    <scope>NUCLEOTIDE SEQUENCE</scope>
    <source>
        <strain evidence="8">NSJ-24</strain>
    </source>
</reference>
<organism evidence="8 9">
    <name type="scientific">Lentihominibacter hominis</name>
    <dbReference type="NCBI Taxonomy" id="2763645"/>
    <lineage>
        <taxon>Bacteria</taxon>
        <taxon>Bacillati</taxon>
        <taxon>Bacillota</taxon>
        <taxon>Clostridia</taxon>
        <taxon>Peptostreptococcales</taxon>
        <taxon>Anaerovoracaceae</taxon>
        <taxon>Lentihominibacter</taxon>
    </lineage>
</organism>
<keyword evidence="3 8" id="KW-0808">Transferase</keyword>
<keyword evidence="6 7" id="KW-0472">Membrane</keyword>
<feature type="transmembrane region" description="Helical" evidence="7">
    <location>
        <begin position="170"/>
        <end position="191"/>
    </location>
</feature>